<accession>A0ABS5FUB3</accession>
<feature type="compositionally biased region" description="Basic and acidic residues" evidence="1">
    <location>
        <begin position="1"/>
        <end position="19"/>
    </location>
</feature>
<keyword evidence="3" id="KW-1185">Reference proteome</keyword>
<sequence length="87" mass="9756">MAAPREGKREAKKAPEAKKERKHLTREKREEASRVAYSISKKSESLGAAATTVSKTFGVSFTTAQSWIRRGRHLVNQAKKAKETSKR</sequence>
<comment type="caution">
    <text evidence="2">The sequence shown here is derived from an EMBL/GenBank/DDBJ whole genome shotgun (WGS) entry which is preliminary data.</text>
</comment>
<evidence type="ECO:0000313" key="2">
    <source>
        <dbReference type="EMBL" id="MBR0800384.1"/>
    </source>
</evidence>
<gene>
    <name evidence="2" type="ORF">JQ615_33945</name>
</gene>
<dbReference type="Proteomes" id="UP001315278">
    <property type="component" value="Unassembled WGS sequence"/>
</dbReference>
<evidence type="ECO:0000313" key="3">
    <source>
        <dbReference type="Proteomes" id="UP001315278"/>
    </source>
</evidence>
<reference evidence="3" key="1">
    <citation type="journal article" date="2021" name="ISME J.">
        <title>Evolutionary origin and ecological implication of a unique nif island in free-living Bradyrhizobium lineages.</title>
        <authorList>
            <person name="Tao J."/>
        </authorList>
    </citation>
    <scope>NUCLEOTIDE SEQUENCE [LARGE SCALE GENOMIC DNA]</scope>
    <source>
        <strain evidence="3">SZCCT0434</strain>
    </source>
</reference>
<protein>
    <recommendedName>
        <fullName evidence="4">Transcriptional regulator</fullName>
    </recommendedName>
</protein>
<evidence type="ECO:0008006" key="4">
    <source>
        <dbReference type="Google" id="ProtNLM"/>
    </source>
</evidence>
<evidence type="ECO:0000256" key="1">
    <source>
        <dbReference type="SAM" id="MobiDB-lite"/>
    </source>
</evidence>
<proteinExistence type="predicted"/>
<name>A0ABS5FUB3_9BRAD</name>
<feature type="region of interest" description="Disordered" evidence="1">
    <location>
        <begin position="1"/>
        <end position="32"/>
    </location>
</feature>
<organism evidence="2 3">
    <name type="scientific">Bradyrhizobium jicamae</name>
    <dbReference type="NCBI Taxonomy" id="280332"/>
    <lineage>
        <taxon>Bacteria</taxon>
        <taxon>Pseudomonadati</taxon>
        <taxon>Pseudomonadota</taxon>
        <taxon>Alphaproteobacteria</taxon>
        <taxon>Hyphomicrobiales</taxon>
        <taxon>Nitrobacteraceae</taxon>
        <taxon>Bradyrhizobium</taxon>
    </lineage>
</organism>
<dbReference type="EMBL" id="JAFCJH010000053">
    <property type="protein sequence ID" value="MBR0800384.1"/>
    <property type="molecule type" value="Genomic_DNA"/>
</dbReference>